<dbReference type="Pfam" id="PF00102">
    <property type="entry name" value="Y_phosphatase"/>
    <property type="match status" value="1"/>
</dbReference>
<evidence type="ECO:0000259" key="7">
    <source>
        <dbReference type="PROSITE" id="PS50055"/>
    </source>
</evidence>
<evidence type="ECO:0008006" key="11">
    <source>
        <dbReference type="Google" id="ProtNLM"/>
    </source>
</evidence>
<name>A0A7R8UJ08_HERIL</name>
<proteinExistence type="predicted"/>
<dbReference type="GO" id="GO:0004725">
    <property type="term" value="F:protein tyrosine phosphatase activity"/>
    <property type="evidence" value="ECO:0007669"/>
    <property type="project" value="InterPro"/>
</dbReference>
<dbReference type="SUPFAM" id="SSF52799">
    <property type="entry name" value="(Phosphotyrosine protein) phosphatases II"/>
    <property type="match status" value="1"/>
</dbReference>
<dbReference type="Gene3D" id="3.90.190.10">
    <property type="entry name" value="Protein tyrosine phosphatase superfamily"/>
    <property type="match status" value="1"/>
</dbReference>
<dbReference type="Gene3D" id="1.20.120.560">
    <property type="entry name" value="alix/aip1 in complex with the ypdl late domain"/>
    <property type="match status" value="1"/>
</dbReference>
<accession>A0A7R8UJ08</accession>
<feature type="compositionally biased region" description="Pro residues" evidence="6">
    <location>
        <begin position="1339"/>
        <end position="1356"/>
    </location>
</feature>
<protein>
    <recommendedName>
        <fullName evidence="11">Tyrosine-protein phosphatase non-receptor type 23</fullName>
    </recommendedName>
</protein>
<dbReference type="GO" id="GO:0032456">
    <property type="term" value="P:endocytic recycling"/>
    <property type="evidence" value="ECO:0007669"/>
    <property type="project" value="TreeGrafter"/>
</dbReference>
<evidence type="ECO:0000256" key="6">
    <source>
        <dbReference type="SAM" id="MobiDB-lite"/>
    </source>
</evidence>
<dbReference type="FunCoup" id="A0A7R8UJ08">
    <property type="interactions" value="1016"/>
</dbReference>
<dbReference type="PRINTS" id="PR00700">
    <property type="entry name" value="PRTYPHPHTASE"/>
</dbReference>
<comment type="subcellular location">
    <subcellularLocation>
        <location evidence="2">Cytoplasm</location>
    </subcellularLocation>
    <subcellularLocation>
        <location evidence="1">Endosome</location>
    </subcellularLocation>
</comment>
<dbReference type="InParanoid" id="A0A7R8UJ08"/>
<dbReference type="InterPro" id="IPR004328">
    <property type="entry name" value="BRO1_dom"/>
</dbReference>
<feature type="region of interest" description="Disordered" evidence="6">
    <location>
        <begin position="705"/>
        <end position="728"/>
    </location>
</feature>
<keyword evidence="3" id="KW-0963">Cytoplasm</keyword>
<dbReference type="PROSITE" id="PS50055">
    <property type="entry name" value="TYR_PHOSPHATASE_PTP"/>
    <property type="match status" value="1"/>
</dbReference>
<feature type="compositionally biased region" description="Low complexity" evidence="6">
    <location>
        <begin position="852"/>
        <end position="877"/>
    </location>
</feature>
<evidence type="ECO:0000313" key="9">
    <source>
        <dbReference type="EMBL" id="CAD7081444.1"/>
    </source>
</evidence>
<feature type="compositionally biased region" description="Polar residues" evidence="6">
    <location>
        <begin position="1398"/>
        <end position="1410"/>
    </location>
</feature>
<organism evidence="9 10">
    <name type="scientific">Hermetia illucens</name>
    <name type="common">Black soldier fly</name>
    <dbReference type="NCBI Taxonomy" id="343691"/>
    <lineage>
        <taxon>Eukaryota</taxon>
        <taxon>Metazoa</taxon>
        <taxon>Ecdysozoa</taxon>
        <taxon>Arthropoda</taxon>
        <taxon>Hexapoda</taxon>
        <taxon>Insecta</taxon>
        <taxon>Pterygota</taxon>
        <taxon>Neoptera</taxon>
        <taxon>Endopterygota</taxon>
        <taxon>Diptera</taxon>
        <taxon>Brachycera</taxon>
        <taxon>Stratiomyomorpha</taxon>
        <taxon>Stratiomyidae</taxon>
        <taxon>Hermetiinae</taxon>
        <taxon>Hermetia</taxon>
    </lineage>
</organism>
<dbReference type="InterPro" id="IPR038499">
    <property type="entry name" value="BRO1_sf"/>
</dbReference>
<dbReference type="PROSITE" id="PS51180">
    <property type="entry name" value="BRO1"/>
    <property type="match status" value="1"/>
</dbReference>
<dbReference type="Pfam" id="PF03097">
    <property type="entry name" value="BRO1"/>
    <property type="match status" value="1"/>
</dbReference>
<dbReference type="InterPro" id="IPR000242">
    <property type="entry name" value="PTP_cat"/>
</dbReference>
<keyword evidence="5" id="KW-0175">Coiled coil</keyword>
<dbReference type="Proteomes" id="UP000594454">
    <property type="component" value="Chromosome 2"/>
</dbReference>
<dbReference type="CDD" id="cd09234">
    <property type="entry name" value="V_HD-PTP_like"/>
    <property type="match status" value="1"/>
</dbReference>
<dbReference type="PANTHER" id="PTHR23030:SF30">
    <property type="entry name" value="TYROSINE-PROTEIN PHOSPHATASE NON-RECEPTOR TYPE 23"/>
    <property type="match status" value="1"/>
</dbReference>
<sequence length="1764" mass="195652">MEAAPRLPMLWFPLKFSPEGTSFNSLKKYIAECYQENPDSFSKEVYALETLRNAAMHPTKDVAGCATLKRYYCQLHSLANRFPQVLERNLFTFTWKDLYVNNAYEVSDFRYEMAAVLFNIAGHHTQLGASVNRSDPDGMKLACTHFQIAAWSYGELREKYQGINSNNDFMTPELLLFMQQVSFAQAQECILEKSLIDNRKPAIVAKVTAQIVSYYGAALAAMLSGGDDGTIGDIVGSSVFKDWKKYVRFKIAYLNSILFLYQGQQAEEQQKMGERVTLFQAASDNLEEARKESKGLSDQKEIIEALTFTTDVVEGKRKAAKNENEYIYHEAVPELKDISAVQGANLVNGINFSVTDPDVAGEDIFARLIPMKAHEASSMYSEEKAQLLRQVGGKVTEKDNELNTFMSSLNVDNLNVSEERANKIPQGIVDRCAAINAKPNAIPDLITSMSSLAEICADVETSLKEIKELLNKEDINERKYQQESGVHRTNAHFTELSREFQKYMEAHQKAGDSNDTLRRAMELHVNNLRILAKPLQEIQQSVPKLSGEVNENVFHDLKLILNKVNEMKAQRAQFCADLRIAINDDDITSKIIAHGEENDVKELFKKEIGKHDKLVALIEQNLKAQDNILAALTEHYAQTAPVLKTINDVKHKRDNFFSSLAASYDVYEDLLAKSAKGLEFYKKLQGNVQKLLARVKAACDVQNEDRQQRMNSMRPKASTNVGLGITTPASKSTAPKLKDYLKSGKLPTSDATYIPPIRPSPLGSEATPSSACATSTPTYYTAQSQMPHIPNDYPPPPYTPPTQQYYDTNGYTNPIYQNNQIPAAGVKYDYNYSGYDQQMQYQNQMQAYQNPQTSAASSISSHSITQANTATAQPTNQHYQYPPAVTPEQPANMSYQANANYSYGTHATDAQTSYPNQTANYMQPYQQPTSQQQSQQPQQYHYPQQVQQPQLTPAPSPSPSFSSITPQINQTPTQSTWTPTSMTTAFENLSIQNSAPAVTNFPSTWNTNVAQPAAVPVDTVSQQQNAVQLPGTVVPSTNTWNSAVPSTAAPVQETQQPNSATISYPTYPATNQGQTNESQNVGVYPQQPQQQPIEYVQSHAAAHQIPYVSQPAVYSYTQAETAQYNGTGYQDAVVPPSAYPSYTTATATNTVDSISTTPAMGATVTNQYSATTNDTIPQTYPQQMQSTDNLNQGVTSGYYNAANAYQAAGVPYSQPTPDPMISANLQQNYNNSNLPNATSYSHSTVNASAPQATPQAAPAPSNQQQSVTKKPAPKSKTTKKSSNIDLLSEIDFSANLPTPPLQPQVASSKKAESPTPSGQEPLKSTPLQPEPVAPSLTQPKPPEQPPSKVEPPPTPTIPSSIDRKQSCDNISICSDLSSLADHSFDWDSVSLRSEAIQSNVPSSANQQIGTEGSGAATTTTTIRNPFDDPKILKYFHKEVERYEKMIESLNVKMLNGNTPLVNKWKDLQDLLVRDEAKRTTAIARLFPEKNRSTDCIPFDHARVVLQRSTDDYINAAYVKDLGPGCPTFIMAQTPLQNTVNDFWSMIWTQKARTVVCLHTPNEILDTFWPKELNKEMNFDDFSVTLVKQFDLSHCTELNLKLTMNGADAILDLSLIQIKAWTKSSPAQILGIAQNILVAYKQRSQEFNSHAPLIMNCLTGSERSGLIALAICAILATQTKRPILINVVDVWYRICSQRKSALRDTNNLELSMQVVLSHGHDLLNKRGIMTSYQMKNIQKTAAVEKEEIKDPFSDLDPLWKLKQKT</sequence>
<dbReference type="GO" id="GO:0045022">
    <property type="term" value="P:early endosome to late endosome transport"/>
    <property type="evidence" value="ECO:0007669"/>
    <property type="project" value="TreeGrafter"/>
</dbReference>
<dbReference type="SMART" id="SM01041">
    <property type="entry name" value="BRO1"/>
    <property type="match status" value="1"/>
</dbReference>
<feature type="region of interest" description="Disordered" evidence="6">
    <location>
        <begin position="1218"/>
        <end position="1365"/>
    </location>
</feature>
<feature type="compositionally biased region" description="Low complexity" evidence="6">
    <location>
        <begin position="923"/>
        <end position="950"/>
    </location>
</feature>
<evidence type="ECO:0000256" key="1">
    <source>
        <dbReference type="ARBA" id="ARBA00004177"/>
    </source>
</evidence>
<feature type="region of interest" description="Disordered" evidence="6">
    <location>
        <begin position="852"/>
        <end position="890"/>
    </location>
</feature>
<feature type="compositionally biased region" description="Low complexity" evidence="6">
    <location>
        <begin position="959"/>
        <end position="979"/>
    </location>
</feature>
<dbReference type="EMBL" id="LR899010">
    <property type="protein sequence ID" value="CAD7081444.1"/>
    <property type="molecule type" value="Genomic_DNA"/>
</dbReference>
<feature type="domain" description="Tyrosine-protein phosphatase" evidence="7">
    <location>
        <begin position="1460"/>
        <end position="1717"/>
    </location>
</feature>
<keyword evidence="10" id="KW-1185">Reference proteome</keyword>
<keyword evidence="4" id="KW-0967">Endosome</keyword>
<dbReference type="OrthoDB" id="10266451at2759"/>
<feature type="region of interest" description="Disordered" evidence="6">
    <location>
        <begin position="920"/>
        <end position="979"/>
    </location>
</feature>
<dbReference type="Gene3D" id="1.25.40.280">
    <property type="entry name" value="alix/aip1 like domains"/>
    <property type="match status" value="1"/>
</dbReference>
<dbReference type="InterPro" id="IPR025304">
    <property type="entry name" value="ALIX_V_dom"/>
</dbReference>
<dbReference type="Gene3D" id="1.20.140.50">
    <property type="entry name" value="alix/aip1 like domains"/>
    <property type="match status" value="1"/>
</dbReference>
<evidence type="ECO:0000313" key="10">
    <source>
        <dbReference type="Proteomes" id="UP000594454"/>
    </source>
</evidence>
<dbReference type="Pfam" id="PF13949">
    <property type="entry name" value="ALIX_LYPXL_bnd"/>
    <property type="match status" value="1"/>
</dbReference>
<evidence type="ECO:0000256" key="3">
    <source>
        <dbReference type="ARBA" id="ARBA00022490"/>
    </source>
</evidence>
<dbReference type="GO" id="GO:0005768">
    <property type="term" value="C:endosome"/>
    <property type="evidence" value="ECO:0007669"/>
    <property type="project" value="UniProtKB-SubCell"/>
</dbReference>
<evidence type="ECO:0000256" key="5">
    <source>
        <dbReference type="SAM" id="Coils"/>
    </source>
</evidence>
<dbReference type="SMART" id="SM00194">
    <property type="entry name" value="PTPc"/>
    <property type="match status" value="1"/>
</dbReference>
<evidence type="ECO:0000256" key="2">
    <source>
        <dbReference type="ARBA" id="ARBA00004496"/>
    </source>
</evidence>
<feature type="compositionally biased region" description="Polar residues" evidence="6">
    <location>
        <begin position="1223"/>
        <end position="1246"/>
    </location>
</feature>
<dbReference type="PANTHER" id="PTHR23030">
    <property type="entry name" value="PCD6 INTERACTING PROTEIN-RELATED"/>
    <property type="match status" value="1"/>
</dbReference>
<feature type="compositionally biased region" description="Polar residues" evidence="6">
    <location>
        <begin position="717"/>
        <end position="728"/>
    </location>
</feature>
<evidence type="ECO:0000259" key="8">
    <source>
        <dbReference type="PROSITE" id="PS51180"/>
    </source>
</evidence>
<feature type="compositionally biased region" description="Low complexity" evidence="6">
    <location>
        <begin position="1247"/>
        <end position="1270"/>
    </location>
</feature>
<dbReference type="CDD" id="cd00047">
    <property type="entry name" value="PTPc"/>
    <property type="match status" value="1"/>
</dbReference>
<gene>
    <name evidence="9" type="ORF">HERILL_LOCUS4548</name>
</gene>
<feature type="domain" description="BRO1" evidence="8">
    <location>
        <begin position="8"/>
        <end position="402"/>
    </location>
</feature>
<dbReference type="GO" id="GO:0043328">
    <property type="term" value="P:protein transport to vacuole involved in ubiquitin-dependent protein catabolic process via the multivesicular body sorting pathway"/>
    <property type="evidence" value="ECO:0007669"/>
    <property type="project" value="TreeGrafter"/>
</dbReference>
<evidence type="ECO:0000256" key="4">
    <source>
        <dbReference type="ARBA" id="ARBA00022753"/>
    </source>
</evidence>
<feature type="coiled-coil region" evidence="5">
    <location>
        <begin position="279"/>
        <end position="306"/>
    </location>
</feature>
<reference evidence="9 10" key="1">
    <citation type="submission" date="2020-11" db="EMBL/GenBank/DDBJ databases">
        <authorList>
            <person name="Wallbank WR R."/>
            <person name="Pardo Diaz C."/>
            <person name="Kozak K."/>
            <person name="Martin S."/>
            <person name="Jiggins C."/>
            <person name="Moest M."/>
            <person name="Warren A I."/>
            <person name="Generalovic N T."/>
            <person name="Byers J.R.P. K."/>
            <person name="Montejo-Kovacevich G."/>
            <person name="Yen C E."/>
        </authorList>
    </citation>
    <scope>NUCLEOTIDE SEQUENCE [LARGE SCALE GENOMIC DNA]</scope>
</reference>
<dbReference type="InterPro" id="IPR029021">
    <property type="entry name" value="Prot-tyrosine_phosphatase-like"/>
</dbReference>
<feature type="region of interest" description="Disordered" evidence="6">
    <location>
        <begin position="1398"/>
        <end position="1422"/>
    </location>
</feature>